<reference evidence="1" key="1">
    <citation type="submission" date="2019-08" db="EMBL/GenBank/DDBJ databases">
        <title>The genome of the North American firefly Photinus pyralis.</title>
        <authorList>
            <consortium name="Photinus pyralis genome working group"/>
            <person name="Fallon T.R."/>
            <person name="Sander Lower S.E."/>
            <person name="Weng J.-K."/>
        </authorList>
    </citation>
    <scope>NUCLEOTIDE SEQUENCE</scope>
    <source>
        <strain evidence="1">TRF0915ILg1</strain>
        <tissue evidence="1">Whole body</tissue>
    </source>
</reference>
<accession>A0A8K0CV80</accession>
<proteinExistence type="predicted"/>
<name>A0A8K0CV80_IGNLU</name>
<protein>
    <recommendedName>
        <fullName evidence="3">Nose resistant-to-fluoxetine protein N-terminal domain-containing protein</fullName>
    </recommendedName>
</protein>
<dbReference type="OrthoDB" id="118951at2759"/>
<feature type="non-terminal residue" evidence="1">
    <location>
        <position position="63"/>
    </location>
</feature>
<feature type="non-terminal residue" evidence="1">
    <location>
        <position position="1"/>
    </location>
</feature>
<evidence type="ECO:0008006" key="3">
    <source>
        <dbReference type="Google" id="ProtNLM"/>
    </source>
</evidence>
<evidence type="ECO:0000313" key="2">
    <source>
        <dbReference type="Proteomes" id="UP000801492"/>
    </source>
</evidence>
<dbReference type="Proteomes" id="UP000801492">
    <property type="component" value="Unassembled WGS sequence"/>
</dbReference>
<comment type="caution">
    <text evidence="1">The sequence shown here is derived from an EMBL/GenBank/DDBJ whole genome shotgun (WGS) entry which is preliminary data.</text>
</comment>
<evidence type="ECO:0000313" key="1">
    <source>
        <dbReference type="EMBL" id="KAF2891318.1"/>
    </source>
</evidence>
<keyword evidence="2" id="KW-1185">Reference proteome</keyword>
<organism evidence="1 2">
    <name type="scientific">Ignelater luminosus</name>
    <name type="common">Cucubano</name>
    <name type="synonym">Pyrophorus luminosus</name>
    <dbReference type="NCBI Taxonomy" id="2038154"/>
    <lineage>
        <taxon>Eukaryota</taxon>
        <taxon>Metazoa</taxon>
        <taxon>Ecdysozoa</taxon>
        <taxon>Arthropoda</taxon>
        <taxon>Hexapoda</taxon>
        <taxon>Insecta</taxon>
        <taxon>Pterygota</taxon>
        <taxon>Neoptera</taxon>
        <taxon>Endopterygota</taxon>
        <taxon>Coleoptera</taxon>
        <taxon>Polyphaga</taxon>
        <taxon>Elateriformia</taxon>
        <taxon>Elateroidea</taxon>
        <taxon>Elateridae</taxon>
        <taxon>Agrypninae</taxon>
        <taxon>Pyrophorini</taxon>
        <taxon>Ignelater</taxon>
    </lineage>
</organism>
<dbReference type="AlphaFoldDB" id="A0A8K0CV80"/>
<gene>
    <name evidence="1" type="ORF">ILUMI_14855</name>
</gene>
<sequence>QIPRRIPPETELGLQIATCLPSACTADDIEKIYKKLHIPLKIDEALCQTKVKERKLDNGDIVM</sequence>
<dbReference type="EMBL" id="VTPC01034389">
    <property type="protein sequence ID" value="KAF2891318.1"/>
    <property type="molecule type" value="Genomic_DNA"/>
</dbReference>